<keyword evidence="1" id="KW-1133">Transmembrane helix</keyword>
<sequence length="384" mass="43661">MKGNRIIRITAVAFFIMIIILLIVFLNRKEKPLRFTIKGKVKEQLILTHEYGEALDLSPEALQLEAKKGNDVYEIFYEEPAFTELKTYHISYRVKDEDAVFSVKVKVVDTTAPKLSGEIQYTITQGEAFGIHDLYISAYDAYDGDLSDQLHMEEIDTSQAGEQEHTVSVHDSSGNRAEILIHITVKEKSTSYQSPSDNSGKTIVSDPEAVSVLLNKTHALPNGWAPNDLTAINSNSGAVHYLRKEAAEKWEEMRSAALNDGIVIYVVSSYRTQAYQTGLYNRYMASDPQNAQYYSAYPRTSEHELGLAIDVSYDWQLHHDLQTSALGEWINQHGWKYGWIMRYPQNKTNLTGYIFEPWHYRYVGVALATKLNAGGLTMEEYFDK</sequence>
<name>A0ABT1SKE3_9FIRM</name>
<evidence type="ECO:0000256" key="1">
    <source>
        <dbReference type="SAM" id="Phobius"/>
    </source>
</evidence>
<feature type="transmembrane region" description="Helical" evidence="1">
    <location>
        <begin position="6"/>
        <end position="26"/>
    </location>
</feature>
<dbReference type="Proteomes" id="UP001524435">
    <property type="component" value="Unassembled WGS sequence"/>
</dbReference>
<keyword evidence="1" id="KW-0812">Transmembrane</keyword>
<comment type="caution">
    <text evidence="3">The sequence shown here is derived from an EMBL/GenBank/DDBJ whole genome shotgun (WGS) entry which is preliminary data.</text>
</comment>
<dbReference type="Gene3D" id="3.30.1380.10">
    <property type="match status" value="1"/>
</dbReference>
<dbReference type="GO" id="GO:0004180">
    <property type="term" value="F:carboxypeptidase activity"/>
    <property type="evidence" value="ECO:0007669"/>
    <property type="project" value="UniProtKB-KW"/>
</dbReference>
<dbReference type="CDD" id="cd14852">
    <property type="entry name" value="LD-carboxypeptidase"/>
    <property type="match status" value="1"/>
</dbReference>
<dbReference type="InterPro" id="IPR052179">
    <property type="entry name" value="DD-CPase-like"/>
</dbReference>
<evidence type="ECO:0000313" key="3">
    <source>
        <dbReference type="EMBL" id="MCQ5121685.1"/>
    </source>
</evidence>
<evidence type="ECO:0000313" key="4">
    <source>
        <dbReference type="Proteomes" id="UP001524435"/>
    </source>
</evidence>
<protein>
    <submittedName>
        <fullName evidence="3">D-alanyl-D-alanine carboxypeptidase family protein</fullName>
    </submittedName>
</protein>
<dbReference type="InterPro" id="IPR003709">
    <property type="entry name" value="VanY-like_core_dom"/>
</dbReference>
<dbReference type="Pfam" id="PF02557">
    <property type="entry name" value="VanY"/>
    <property type="match status" value="1"/>
</dbReference>
<dbReference type="Gene3D" id="2.60.40.10">
    <property type="entry name" value="Immunoglobulins"/>
    <property type="match status" value="1"/>
</dbReference>
<keyword evidence="1" id="KW-0472">Membrane</keyword>
<dbReference type="RefSeq" id="WP_178200757.1">
    <property type="nucleotide sequence ID" value="NZ_CANTYB010000022.1"/>
</dbReference>
<accession>A0ABT1SKE3</accession>
<organism evidence="3 4">
    <name type="scientific">Massilicoli timonensis</name>
    <dbReference type="NCBI Taxonomy" id="2015901"/>
    <lineage>
        <taxon>Bacteria</taxon>
        <taxon>Bacillati</taxon>
        <taxon>Bacillota</taxon>
        <taxon>Erysipelotrichia</taxon>
        <taxon>Erysipelotrichales</taxon>
        <taxon>Erysipelotrichaceae</taxon>
        <taxon>Massilicoli</taxon>
    </lineage>
</organism>
<keyword evidence="4" id="KW-1185">Reference proteome</keyword>
<dbReference type="PANTHER" id="PTHR34385">
    <property type="entry name" value="D-ALANYL-D-ALANINE CARBOXYPEPTIDASE"/>
    <property type="match status" value="1"/>
</dbReference>
<proteinExistence type="predicted"/>
<keyword evidence="3" id="KW-0378">Hydrolase</keyword>
<reference evidence="3 4" key="1">
    <citation type="submission" date="2022-06" db="EMBL/GenBank/DDBJ databases">
        <title>Isolation of gut microbiota from human fecal samples.</title>
        <authorList>
            <person name="Pamer E.G."/>
            <person name="Barat B."/>
            <person name="Waligurski E."/>
            <person name="Medina S."/>
            <person name="Paddock L."/>
            <person name="Mostad J."/>
        </authorList>
    </citation>
    <scope>NUCLEOTIDE SEQUENCE [LARGE SCALE GENOMIC DNA]</scope>
    <source>
        <strain evidence="3 4">DFI.6.1</strain>
    </source>
</reference>
<dbReference type="InterPro" id="IPR013783">
    <property type="entry name" value="Ig-like_fold"/>
</dbReference>
<keyword evidence="3" id="KW-0645">Protease</keyword>
<dbReference type="InterPro" id="IPR058193">
    <property type="entry name" value="VanY/YodJ_core_dom"/>
</dbReference>
<dbReference type="PANTHER" id="PTHR34385:SF1">
    <property type="entry name" value="PEPTIDOGLYCAN L-ALANYL-D-GLUTAMATE ENDOPEPTIDASE CWLK"/>
    <property type="match status" value="1"/>
</dbReference>
<feature type="domain" description="D-alanyl-D-alanine carboxypeptidase-like core" evidence="2">
    <location>
        <begin position="240"/>
        <end position="364"/>
    </location>
</feature>
<dbReference type="InterPro" id="IPR009045">
    <property type="entry name" value="Zn_M74/Hedgehog-like"/>
</dbReference>
<keyword evidence="3" id="KW-0121">Carboxypeptidase</keyword>
<dbReference type="EMBL" id="JANGCH010000005">
    <property type="protein sequence ID" value="MCQ5121685.1"/>
    <property type="molecule type" value="Genomic_DNA"/>
</dbReference>
<evidence type="ECO:0000259" key="2">
    <source>
        <dbReference type="Pfam" id="PF02557"/>
    </source>
</evidence>
<dbReference type="SUPFAM" id="SSF55166">
    <property type="entry name" value="Hedgehog/DD-peptidase"/>
    <property type="match status" value="1"/>
</dbReference>
<gene>
    <name evidence="3" type="ORF">NE663_05350</name>
</gene>